<dbReference type="CDD" id="cd01335">
    <property type="entry name" value="Radical_SAM"/>
    <property type="match status" value="1"/>
</dbReference>
<dbReference type="InterPro" id="IPR058240">
    <property type="entry name" value="rSAM_sf"/>
</dbReference>
<dbReference type="Proteomes" id="UP000000445">
    <property type="component" value="Chromosome"/>
</dbReference>
<organism evidence="6 7">
    <name type="scientific">Thermotoga neapolitana (strain ATCC 49049 / DSM 4359 / NBRC 107923 / NS-E)</name>
    <dbReference type="NCBI Taxonomy" id="309803"/>
    <lineage>
        <taxon>Bacteria</taxon>
        <taxon>Thermotogati</taxon>
        <taxon>Thermotogota</taxon>
        <taxon>Thermotogae</taxon>
        <taxon>Thermotogales</taxon>
        <taxon>Thermotogaceae</taxon>
        <taxon>Thermotoga</taxon>
    </lineage>
</organism>
<dbReference type="PROSITE" id="PS51918">
    <property type="entry name" value="RADICAL_SAM"/>
    <property type="match status" value="1"/>
</dbReference>
<dbReference type="InterPro" id="IPR006638">
    <property type="entry name" value="Elp3/MiaA/NifB-like_rSAM"/>
</dbReference>
<dbReference type="GO" id="GO:0003824">
    <property type="term" value="F:catalytic activity"/>
    <property type="evidence" value="ECO:0007669"/>
    <property type="project" value="InterPro"/>
</dbReference>
<dbReference type="GO" id="GO:0051536">
    <property type="term" value="F:iron-sulfur cluster binding"/>
    <property type="evidence" value="ECO:0007669"/>
    <property type="project" value="UniProtKB-KW"/>
</dbReference>
<keyword evidence="4" id="KW-0411">Iron-sulfur</keyword>
<dbReference type="SFLD" id="SFLDS00029">
    <property type="entry name" value="Radical_SAM"/>
    <property type="match status" value="1"/>
</dbReference>
<keyword evidence="7" id="KW-1185">Reference proteome</keyword>
<evidence type="ECO:0000256" key="3">
    <source>
        <dbReference type="ARBA" id="ARBA00023004"/>
    </source>
</evidence>
<sequence length="283" mass="32622">MILRASAGTLQKLEGKTAFSMDTAYLMLGERCVYNCLYCSQARSSTSPSHFLSRVVWKEISGDLLDKLNVHFKRVCVQVVSQPGYRKALRSIVPRFTIPVSLSVRPVSLEEVAEYFELGTDRVGIAVDVPRKDLFEKIRGGNYERHLSILEKASEMFPGKITTHVIVGLGESDRDIIEFFLWTKERKITFSLFAFTPIKGTALEKKERPSLERYRRIQLSTYLLEKDLITLKDIIFDQNGRIIDVRWSGEFPEEAFRTRGCPHCTRPYYNESPKGPVYNVHWR</sequence>
<dbReference type="Gene3D" id="3.20.20.70">
    <property type="entry name" value="Aldolase class I"/>
    <property type="match status" value="1"/>
</dbReference>
<name>B9K6N6_THENN</name>
<dbReference type="InterPro" id="IPR007197">
    <property type="entry name" value="rSAM"/>
</dbReference>
<dbReference type="RefSeq" id="WP_015918938.1">
    <property type="nucleotide sequence ID" value="NC_011978.1"/>
</dbReference>
<dbReference type="HOGENOM" id="CLU_054041_0_0_0"/>
<protein>
    <submittedName>
        <fullName evidence="6">Radical SAM domain protein</fullName>
    </submittedName>
</protein>
<dbReference type="KEGG" id="tna:CTN_0443"/>
<dbReference type="InterPro" id="IPR013785">
    <property type="entry name" value="Aldolase_TIM"/>
</dbReference>
<dbReference type="SUPFAM" id="SSF102114">
    <property type="entry name" value="Radical SAM enzymes"/>
    <property type="match status" value="1"/>
</dbReference>
<proteinExistence type="predicted"/>
<evidence type="ECO:0000313" key="7">
    <source>
        <dbReference type="Proteomes" id="UP000000445"/>
    </source>
</evidence>
<dbReference type="EMBL" id="CP000916">
    <property type="protein sequence ID" value="ACM22619.1"/>
    <property type="molecule type" value="Genomic_DNA"/>
</dbReference>
<evidence type="ECO:0000256" key="1">
    <source>
        <dbReference type="ARBA" id="ARBA00022691"/>
    </source>
</evidence>
<keyword evidence="1" id="KW-0949">S-adenosyl-L-methionine</keyword>
<dbReference type="SFLD" id="SFLDG01098">
    <property type="entry name" value="Uncharacterised_Radical_SAM_Su"/>
    <property type="match status" value="1"/>
</dbReference>
<keyword evidence="3" id="KW-0408">Iron</keyword>
<dbReference type="eggNOG" id="COG2516">
    <property type="taxonomic scope" value="Bacteria"/>
</dbReference>
<dbReference type="Pfam" id="PF04055">
    <property type="entry name" value="Radical_SAM"/>
    <property type="match status" value="1"/>
</dbReference>
<evidence type="ECO:0000313" key="6">
    <source>
        <dbReference type="EMBL" id="ACM22619.1"/>
    </source>
</evidence>
<feature type="domain" description="Radical SAM core" evidence="5">
    <location>
        <begin position="18"/>
        <end position="241"/>
    </location>
</feature>
<dbReference type="STRING" id="309803.CTN_0443"/>
<keyword evidence="2" id="KW-0479">Metal-binding</keyword>
<reference evidence="6 7" key="1">
    <citation type="journal article" date="2009" name="Biosci. Biotechnol. Biochem.">
        <title>WeGAS: a web-based microbial genome annotation system.</title>
        <authorList>
            <person name="Lee D."/>
            <person name="Seo H."/>
            <person name="Park C."/>
            <person name="Park K."/>
        </authorList>
    </citation>
    <scope>NUCLEOTIDE SEQUENCE [LARGE SCALE GENOMIC DNA]</scope>
    <source>
        <strain evidence="7">ATCC 49049 / DSM 4359 / NBRC 107923 / NS-E</strain>
    </source>
</reference>
<gene>
    <name evidence="6" type="ordered locus">CTN_0443</name>
</gene>
<dbReference type="AlphaFoldDB" id="B9K6N6"/>
<evidence type="ECO:0000256" key="4">
    <source>
        <dbReference type="ARBA" id="ARBA00023014"/>
    </source>
</evidence>
<dbReference type="SMART" id="SM00729">
    <property type="entry name" value="Elp3"/>
    <property type="match status" value="1"/>
</dbReference>
<evidence type="ECO:0000256" key="2">
    <source>
        <dbReference type="ARBA" id="ARBA00022723"/>
    </source>
</evidence>
<dbReference type="GO" id="GO:0046872">
    <property type="term" value="F:metal ion binding"/>
    <property type="evidence" value="ECO:0007669"/>
    <property type="project" value="UniProtKB-KW"/>
</dbReference>
<evidence type="ECO:0000259" key="5">
    <source>
        <dbReference type="PROSITE" id="PS51918"/>
    </source>
</evidence>
<accession>B9K6N6</accession>